<sequence length="167" mass="17943">MDSLNTYYTNMNQNAQTMSNLRNEVSGAGYSTNSNFQQQTVSTLTAYSSNLKSFQGLLAFLAADKGLANYDKSNQLETTLKNAVNTTKNVLSSISDMINADPTLGPLIGPLVYAIKCIIDEILDAVENLTDGILNDLQPLLQALLGQATDVTCSTGINILGLCLVLR</sequence>
<proteinExistence type="predicted"/>
<gene>
    <name evidence="1" type="ORF">OBBRIDRAFT_368030</name>
</gene>
<keyword evidence="2" id="KW-1185">Reference proteome</keyword>
<protein>
    <submittedName>
        <fullName evidence="1">Uncharacterized protein</fullName>
    </submittedName>
</protein>
<name>A0A8E2DUE3_9APHY</name>
<dbReference type="OrthoDB" id="2497682at2759"/>
<dbReference type="EMBL" id="KV722332">
    <property type="protein sequence ID" value="OCH96169.1"/>
    <property type="molecule type" value="Genomic_DNA"/>
</dbReference>
<organism evidence="1 2">
    <name type="scientific">Obba rivulosa</name>
    <dbReference type="NCBI Taxonomy" id="1052685"/>
    <lineage>
        <taxon>Eukaryota</taxon>
        <taxon>Fungi</taxon>
        <taxon>Dikarya</taxon>
        <taxon>Basidiomycota</taxon>
        <taxon>Agaricomycotina</taxon>
        <taxon>Agaricomycetes</taxon>
        <taxon>Polyporales</taxon>
        <taxon>Gelatoporiaceae</taxon>
        <taxon>Obba</taxon>
    </lineage>
</organism>
<reference evidence="1 2" key="1">
    <citation type="submission" date="2016-07" db="EMBL/GenBank/DDBJ databases">
        <title>Draft genome of the white-rot fungus Obba rivulosa 3A-2.</title>
        <authorList>
            <consortium name="DOE Joint Genome Institute"/>
            <person name="Miettinen O."/>
            <person name="Riley R."/>
            <person name="Acob R."/>
            <person name="Barry K."/>
            <person name="Cullen D."/>
            <person name="De Vries R."/>
            <person name="Hainaut M."/>
            <person name="Hatakka A."/>
            <person name="Henrissat B."/>
            <person name="Hilden K."/>
            <person name="Kuo R."/>
            <person name="Labutti K."/>
            <person name="Lipzen A."/>
            <person name="Makela M.R."/>
            <person name="Sandor L."/>
            <person name="Spatafora J.W."/>
            <person name="Grigoriev I.V."/>
            <person name="Hibbett D.S."/>
        </authorList>
    </citation>
    <scope>NUCLEOTIDE SEQUENCE [LARGE SCALE GENOMIC DNA]</scope>
    <source>
        <strain evidence="1 2">3A-2</strain>
    </source>
</reference>
<dbReference type="AlphaFoldDB" id="A0A8E2DUE3"/>
<evidence type="ECO:0000313" key="2">
    <source>
        <dbReference type="Proteomes" id="UP000250043"/>
    </source>
</evidence>
<accession>A0A8E2DUE3</accession>
<evidence type="ECO:0000313" key="1">
    <source>
        <dbReference type="EMBL" id="OCH96169.1"/>
    </source>
</evidence>
<dbReference type="Proteomes" id="UP000250043">
    <property type="component" value="Unassembled WGS sequence"/>
</dbReference>